<dbReference type="GO" id="GO:0045892">
    <property type="term" value="P:negative regulation of DNA-templated transcription"/>
    <property type="evidence" value="ECO:0007669"/>
    <property type="project" value="InterPro"/>
</dbReference>
<dbReference type="GO" id="GO:0003677">
    <property type="term" value="F:DNA binding"/>
    <property type="evidence" value="ECO:0007669"/>
    <property type="project" value="UniProtKB-KW"/>
</dbReference>
<dbReference type="Proteomes" id="UP000523079">
    <property type="component" value="Unassembled WGS sequence"/>
</dbReference>
<dbReference type="AlphaFoldDB" id="A0A7W3IPJ0"/>
<evidence type="ECO:0000256" key="2">
    <source>
        <dbReference type="ARBA" id="ARBA00023015"/>
    </source>
</evidence>
<evidence type="ECO:0000256" key="4">
    <source>
        <dbReference type="ARBA" id="ARBA00023163"/>
    </source>
</evidence>
<dbReference type="InterPro" id="IPR005650">
    <property type="entry name" value="BlaI_family"/>
</dbReference>
<keyword evidence="4" id="KW-0804">Transcription</keyword>
<dbReference type="Pfam" id="PF03965">
    <property type="entry name" value="Penicillinase_R"/>
    <property type="match status" value="1"/>
</dbReference>
<dbReference type="PIRSF" id="PIRSF019455">
    <property type="entry name" value="CopR_AtkY"/>
    <property type="match status" value="1"/>
</dbReference>
<dbReference type="RefSeq" id="WP_182558466.1">
    <property type="nucleotide sequence ID" value="NZ_JACGWT010000001.1"/>
</dbReference>
<protein>
    <submittedName>
        <fullName evidence="5">Putative transcriptional regulator</fullName>
    </submittedName>
</protein>
<keyword evidence="6" id="KW-1185">Reference proteome</keyword>
<dbReference type="Gene3D" id="6.10.140.850">
    <property type="match status" value="1"/>
</dbReference>
<evidence type="ECO:0000256" key="1">
    <source>
        <dbReference type="ARBA" id="ARBA00011046"/>
    </source>
</evidence>
<dbReference type="SUPFAM" id="SSF46785">
    <property type="entry name" value="Winged helix' DNA-binding domain"/>
    <property type="match status" value="1"/>
</dbReference>
<organism evidence="5 6">
    <name type="scientific">Microlunatus kandeliicorticis</name>
    <dbReference type="NCBI Taxonomy" id="1759536"/>
    <lineage>
        <taxon>Bacteria</taxon>
        <taxon>Bacillati</taxon>
        <taxon>Actinomycetota</taxon>
        <taxon>Actinomycetes</taxon>
        <taxon>Propionibacteriales</taxon>
        <taxon>Propionibacteriaceae</taxon>
        <taxon>Microlunatus</taxon>
    </lineage>
</organism>
<sequence>MPRLGSLEAEVMALLWNRDRDASAREVLTELNRDRVGPLAYTTVQTVLQNLGRKALLERRKQGRAFHYRPTRTREQHAADLLREVFATSDDRESVLLHFVETMSAAEVERVRAWLDREPEPPERSR</sequence>
<keyword evidence="3" id="KW-0238">DNA-binding</keyword>
<dbReference type="EMBL" id="JACGWT010000001">
    <property type="protein sequence ID" value="MBA8792881.1"/>
    <property type="molecule type" value="Genomic_DNA"/>
</dbReference>
<dbReference type="Gene3D" id="1.10.10.10">
    <property type="entry name" value="Winged helix-like DNA-binding domain superfamily/Winged helix DNA-binding domain"/>
    <property type="match status" value="1"/>
</dbReference>
<proteinExistence type="inferred from homology"/>
<dbReference type="InterPro" id="IPR036390">
    <property type="entry name" value="WH_DNA-bd_sf"/>
</dbReference>
<reference evidence="5 6" key="1">
    <citation type="submission" date="2020-07" db="EMBL/GenBank/DDBJ databases">
        <title>Sequencing the genomes of 1000 actinobacteria strains.</title>
        <authorList>
            <person name="Klenk H.-P."/>
        </authorList>
    </citation>
    <scope>NUCLEOTIDE SEQUENCE [LARGE SCALE GENOMIC DNA]</scope>
    <source>
        <strain evidence="5 6">DSM 100723</strain>
    </source>
</reference>
<evidence type="ECO:0000313" key="6">
    <source>
        <dbReference type="Proteomes" id="UP000523079"/>
    </source>
</evidence>
<keyword evidence="2" id="KW-0805">Transcription regulation</keyword>
<gene>
    <name evidence="5" type="ORF">FHX74_000475</name>
</gene>
<comment type="caution">
    <text evidence="5">The sequence shown here is derived from an EMBL/GenBank/DDBJ whole genome shotgun (WGS) entry which is preliminary data.</text>
</comment>
<name>A0A7W3IPJ0_9ACTN</name>
<dbReference type="InterPro" id="IPR036388">
    <property type="entry name" value="WH-like_DNA-bd_sf"/>
</dbReference>
<evidence type="ECO:0000256" key="3">
    <source>
        <dbReference type="ARBA" id="ARBA00023125"/>
    </source>
</evidence>
<comment type="similarity">
    <text evidence="1">Belongs to the BlaI transcriptional regulatory family.</text>
</comment>
<accession>A0A7W3IPJ0</accession>
<evidence type="ECO:0000313" key="5">
    <source>
        <dbReference type="EMBL" id="MBA8792881.1"/>
    </source>
</evidence>